<keyword evidence="3" id="KW-1185">Reference proteome</keyword>
<name>A0A9P6GEF0_9PLEO</name>
<evidence type="ECO:0000313" key="2">
    <source>
        <dbReference type="EMBL" id="KAF9733889.1"/>
    </source>
</evidence>
<dbReference type="EMBL" id="WJXW01000008">
    <property type="protein sequence ID" value="KAF9733889.1"/>
    <property type="molecule type" value="Genomic_DNA"/>
</dbReference>
<evidence type="ECO:0000313" key="3">
    <source>
        <dbReference type="Proteomes" id="UP000756921"/>
    </source>
</evidence>
<dbReference type="OrthoDB" id="19653at2759"/>
<dbReference type="SUPFAM" id="SSF53474">
    <property type="entry name" value="alpha/beta-Hydrolases"/>
    <property type="match status" value="1"/>
</dbReference>
<proteinExistence type="predicted"/>
<dbReference type="AlphaFoldDB" id="A0A9P6GEF0"/>
<dbReference type="Proteomes" id="UP000756921">
    <property type="component" value="Unassembled WGS sequence"/>
</dbReference>
<reference evidence="2" key="1">
    <citation type="journal article" date="2020" name="Mol. Plant Microbe Interact.">
        <title>Genome Sequence of the Biocontrol Agent Coniothyrium minitans strain Conio (IMI 134523).</title>
        <authorList>
            <person name="Patel D."/>
            <person name="Shittu T.A."/>
            <person name="Baroncelli R."/>
            <person name="Muthumeenakshi S."/>
            <person name="Osborne T.H."/>
            <person name="Janganan T.K."/>
            <person name="Sreenivasaprasad S."/>
        </authorList>
    </citation>
    <scope>NUCLEOTIDE SEQUENCE</scope>
    <source>
        <strain evidence="2">Conio</strain>
    </source>
</reference>
<gene>
    <name evidence="1" type="ORF">PMIN01_08166</name>
    <name evidence="2" type="ORF">PMIN01_08232</name>
</gene>
<dbReference type="InterPro" id="IPR029058">
    <property type="entry name" value="AB_hydrolase_fold"/>
</dbReference>
<comment type="caution">
    <text evidence="2">The sequence shown here is derived from an EMBL/GenBank/DDBJ whole genome shotgun (WGS) entry which is preliminary data.</text>
</comment>
<evidence type="ECO:0008006" key="4">
    <source>
        <dbReference type="Google" id="ProtNLM"/>
    </source>
</evidence>
<dbReference type="EMBL" id="WJXW01000008">
    <property type="protein sequence ID" value="KAF9733823.1"/>
    <property type="molecule type" value="Genomic_DNA"/>
</dbReference>
<accession>A0A9P6GEF0</accession>
<organism evidence="2 3">
    <name type="scientific">Paraphaeosphaeria minitans</name>
    <dbReference type="NCBI Taxonomy" id="565426"/>
    <lineage>
        <taxon>Eukaryota</taxon>
        <taxon>Fungi</taxon>
        <taxon>Dikarya</taxon>
        <taxon>Ascomycota</taxon>
        <taxon>Pezizomycotina</taxon>
        <taxon>Dothideomycetes</taxon>
        <taxon>Pleosporomycetidae</taxon>
        <taxon>Pleosporales</taxon>
        <taxon>Massarineae</taxon>
        <taxon>Didymosphaeriaceae</taxon>
        <taxon>Paraphaeosphaeria</taxon>
    </lineage>
</organism>
<protein>
    <recommendedName>
        <fullName evidence="4">Alpha/beta hydrolase fold-3 domain-containing protein</fullName>
    </recommendedName>
</protein>
<evidence type="ECO:0000313" key="1">
    <source>
        <dbReference type="EMBL" id="KAF9733823.1"/>
    </source>
</evidence>
<dbReference type="Gene3D" id="3.40.50.1820">
    <property type="entry name" value="alpha/beta hydrolase"/>
    <property type="match status" value="2"/>
</dbReference>
<sequence>MAHQISAFNACQEKYPVFLQPSEAQQTLFSNDEAFELDLGPVKLSGYVPAAVARGATRAHGSTVYALPWRRTVWSNVSLKEATLENQILVYPRYPLMPEADGKQIAEYAVHLVKIIEDGSIRRELVKTFPHMDFAESNRWVCSGTSAGAFLAIRSVTERLNTKIDALVLLSPMLEVYTRLSGHKYGQHTLSEMDHRGWGLQMFIEAADRRLQGVQVLGRLPPDHMGIYPITTTGCKVSFNGGPPTMRSFWGIICGTYSPGEYLEKMCLRSELPIPEVQSSLPFEFNAREVAQCLGERRMKALNLVYHSKDNVFEQRASETLPAIPSTWPPTYIVHGDADTNCPLEGVERFKQLIHRRWPNTRVSLYISKGMPHAFDCEYPEVEEPHRLAMDVKRLQQVRSSRTSDVSSIRA</sequence>